<protein>
    <submittedName>
        <fullName evidence="1">Uncharacterized protein</fullName>
    </submittedName>
</protein>
<name>F5RPQ5_9FIRM</name>
<reference evidence="1 2" key="1">
    <citation type="submission" date="2011-04" db="EMBL/GenBank/DDBJ databases">
        <authorList>
            <person name="Muzny D."/>
            <person name="Qin X."/>
            <person name="Deng J."/>
            <person name="Jiang H."/>
            <person name="Liu Y."/>
            <person name="Qu J."/>
            <person name="Song X.-Z."/>
            <person name="Zhang L."/>
            <person name="Thornton R."/>
            <person name="Coyle M."/>
            <person name="Francisco L."/>
            <person name="Jackson L."/>
            <person name="Javaid M."/>
            <person name="Korchina V."/>
            <person name="Kovar C."/>
            <person name="Mata R."/>
            <person name="Mathew T."/>
            <person name="Ngo R."/>
            <person name="Nguyen L."/>
            <person name="Nguyen N."/>
            <person name="Okwuonu G."/>
            <person name="Ongeri F."/>
            <person name="Pham C."/>
            <person name="Simmons D."/>
            <person name="Wilczek-Boney K."/>
            <person name="Hale W."/>
            <person name="Jakkamsetti A."/>
            <person name="Pham P."/>
            <person name="Ruth R."/>
            <person name="San Lucas F."/>
            <person name="Warren J."/>
            <person name="Zhang J."/>
            <person name="Zhao Z."/>
            <person name="Zhou C."/>
            <person name="Zhu D."/>
            <person name="Lee S."/>
            <person name="Bess C."/>
            <person name="Blankenburg K."/>
            <person name="Forbes L."/>
            <person name="Fu Q."/>
            <person name="Gubbala S."/>
            <person name="Hirani K."/>
            <person name="Jayaseelan J.C."/>
            <person name="Lara F."/>
            <person name="Munidasa M."/>
            <person name="Palculict T."/>
            <person name="Patil S."/>
            <person name="Pu L.-L."/>
            <person name="Saada N."/>
            <person name="Tang L."/>
            <person name="Weissenberger G."/>
            <person name="Zhu Y."/>
            <person name="Hemphill L."/>
            <person name="Shang Y."/>
            <person name="Youmans B."/>
            <person name="Ayvaz T."/>
            <person name="Ross M."/>
            <person name="Santibanez J."/>
            <person name="Aqrawi P."/>
            <person name="Gross S."/>
            <person name="Joshi V."/>
            <person name="Fowler G."/>
            <person name="Nazareth L."/>
            <person name="Reid J."/>
            <person name="Worley K."/>
            <person name="Petrosino J."/>
            <person name="Highlander S."/>
            <person name="Gibbs R."/>
        </authorList>
    </citation>
    <scope>NUCLEOTIDE SEQUENCE [LARGE SCALE GENOMIC DNA]</scope>
    <source>
        <strain evidence="1 2">DSM 2778</strain>
    </source>
</reference>
<dbReference type="RefSeq" id="WP_006307343.1">
    <property type="nucleotide sequence ID" value="NZ_GL892076.1"/>
</dbReference>
<organism evidence="1 2">
    <name type="scientific">Centipeda periodontii DSM 2778</name>
    <dbReference type="NCBI Taxonomy" id="888060"/>
    <lineage>
        <taxon>Bacteria</taxon>
        <taxon>Bacillati</taxon>
        <taxon>Bacillota</taxon>
        <taxon>Negativicutes</taxon>
        <taxon>Selenomonadales</taxon>
        <taxon>Selenomonadaceae</taxon>
        <taxon>Centipeda</taxon>
    </lineage>
</organism>
<dbReference type="AlphaFoldDB" id="F5RPQ5"/>
<sequence length="39" mass="4275">MNKKKKSKPIYWARSPIKKSTGYLLAGQPGAGKTKLADI</sequence>
<dbReference type="Proteomes" id="UP000004067">
    <property type="component" value="Unassembled WGS sequence"/>
</dbReference>
<gene>
    <name evidence="1" type="ORF">HMPREF9081_2241</name>
</gene>
<dbReference type="HOGENOM" id="CLU_3306818_0_0_9"/>
<dbReference type="EMBL" id="AFHQ01000055">
    <property type="protein sequence ID" value="EGK57556.1"/>
    <property type="molecule type" value="Genomic_DNA"/>
</dbReference>
<evidence type="ECO:0000313" key="2">
    <source>
        <dbReference type="Proteomes" id="UP000004067"/>
    </source>
</evidence>
<comment type="caution">
    <text evidence="1">The sequence shown here is derived from an EMBL/GenBank/DDBJ whole genome shotgun (WGS) entry which is preliminary data.</text>
</comment>
<proteinExistence type="predicted"/>
<keyword evidence="2" id="KW-1185">Reference proteome</keyword>
<evidence type="ECO:0000313" key="1">
    <source>
        <dbReference type="EMBL" id="EGK57556.1"/>
    </source>
</evidence>
<accession>F5RPQ5</accession>